<dbReference type="InterPro" id="IPR051610">
    <property type="entry name" value="GPI/OXD"/>
</dbReference>
<proteinExistence type="predicted"/>
<evidence type="ECO:0000313" key="4">
    <source>
        <dbReference type="Proteomes" id="UP000546200"/>
    </source>
</evidence>
<dbReference type="PROSITE" id="PS51257">
    <property type="entry name" value="PROKAR_LIPOPROTEIN"/>
    <property type="match status" value="1"/>
</dbReference>
<feature type="domain" description="Cupin type-2" evidence="2">
    <location>
        <begin position="70"/>
        <end position="138"/>
    </location>
</feature>
<dbReference type="PANTHER" id="PTHR35848:SF6">
    <property type="entry name" value="CUPIN TYPE-2 DOMAIN-CONTAINING PROTEIN"/>
    <property type="match status" value="1"/>
</dbReference>
<accession>A0A7W9EUS2</accession>
<organism evidence="3 4">
    <name type="scientific">Sphingomonas aerophila</name>
    <dbReference type="NCBI Taxonomy" id="1344948"/>
    <lineage>
        <taxon>Bacteria</taxon>
        <taxon>Pseudomonadati</taxon>
        <taxon>Pseudomonadota</taxon>
        <taxon>Alphaproteobacteria</taxon>
        <taxon>Sphingomonadales</taxon>
        <taxon>Sphingomonadaceae</taxon>
        <taxon>Sphingomonas</taxon>
    </lineage>
</organism>
<dbReference type="AlphaFoldDB" id="A0A7W9EUS2"/>
<sequence>MKPQIRDAAVLAAGVVLGCSGWAFAQRAGDVLGPAVFDWNAMAATKTDSGEVRSIVRRPTATLRELEMHVTTLNPGLASHPPHKHPNEELVIIDEGTVETLSAGRWQRVGPGSIIFNASNALHALRNVGTAAARYHVVNWSTAATPANQDGK</sequence>
<dbReference type="SUPFAM" id="SSF51182">
    <property type="entry name" value="RmlC-like cupins"/>
    <property type="match status" value="1"/>
</dbReference>
<dbReference type="Pfam" id="PF07883">
    <property type="entry name" value="Cupin_2"/>
    <property type="match status" value="1"/>
</dbReference>
<comment type="caution">
    <text evidence="3">The sequence shown here is derived from an EMBL/GenBank/DDBJ whole genome shotgun (WGS) entry which is preliminary data.</text>
</comment>
<keyword evidence="3" id="KW-0223">Dioxygenase</keyword>
<dbReference type="CDD" id="cd02209">
    <property type="entry name" value="cupin_XRE_C"/>
    <property type="match status" value="1"/>
</dbReference>
<dbReference type="InterPro" id="IPR013096">
    <property type="entry name" value="Cupin_2"/>
</dbReference>
<dbReference type="Proteomes" id="UP000546200">
    <property type="component" value="Unassembled WGS sequence"/>
</dbReference>
<dbReference type="Gene3D" id="2.60.120.10">
    <property type="entry name" value="Jelly Rolls"/>
    <property type="match status" value="1"/>
</dbReference>
<protein>
    <submittedName>
        <fullName evidence="3">Quercetin dioxygenase-like cupin family protein</fullName>
    </submittedName>
</protein>
<dbReference type="PANTHER" id="PTHR35848">
    <property type="entry name" value="OXALATE-BINDING PROTEIN"/>
    <property type="match status" value="1"/>
</dbReference>
<reference evidence="3 4" key="1">
    <citation type="submission" date="2020-08" db="EMBL/GenBank/DDBJ databases">
        <title>Genomic Encyclopedia of Type Strains, Phase IV (KMG-IV): sequencing the most valuable type-strain genomes for metagenomic binning, comparative biology and taxonomic classification.</title>
        <authorList>
            <person name="Goeker M."/>
        </authorList>
    </citation>
    <scope>NUCLEOTIDE SEQUENCE [LARGE SCALE GENOMIC DNA]</scope>
    <source>
        <strain evidence="3 4">DSM 100044</strain>
    </source>
</reference>
<dbReference type="InterPro" id="IPR014710">
    <property type="entry name" value="RmlC-like_jellyroll"/>
</dbReference>
<evidence type="ECO:0000313" key="3">
    <source>
        <dbReference type="EMBL" id="MBB5715564.1"/>
    </source>
</evidence>
<evidence type="ECO:0000256" key="1">
    <source>
        <dbReference type="ARBA" id="ARBA00022723"/>
    </source>
</evidence>
<evidence type="ECO:0000259" key="2">
    <source>
        <dbReference type="Pfam" id="PF07883"/>
    </source>
</evidence>
<dbReference type="EMBL" id="JACIJK010000007">
    <property type="protein sequence ID" value="MBB5715564.1"/>
    <property type="molecule type" value="Genomic_DNA"/>
</dbReference>
<dbReference type="GO" id="GO:0046872">
    <property type="term" value="F:metal ion binding"/>
    <property type="evidence" value="ECO:0007669"/>
    <property type="project" value="UniProtKB-KW"/>
</dbReference>
<dbReference type="GO" id="GO:0051213">
    <property type="term" value="F:dioxygenase activity"/>
    <property type="evidence" value="ECO:0007669"/>
    <property type="project" value="UniProtKB-KW"/>
</dbReference>
<keyword evidence="4" id="KW-1185">Reference proteome</keyword>
<gene>
    <name evidence="3" type="ORF">FHS94_002419</name>
</gene>
<keyword evidence="3" id="KW-0560">Oxidoreductase</keyword>
<dbReference type="InterPro" id="IPR011051">
    <property type="entry name" value="RmlC_Cupin_sf"/>
</dbReference>
<dbReference type="RefSeq" id="WP_184058026.1">
    <property type="nucleotide sequence ID" value="NZ_JACIJK010000007.1"/>
</dbReference>
<keyword evidence="1" id="KW-0479">Metal-binding</keyword>
<name>A0A7W9EUS2_9SPHN</name>